<dbReference type="SUPFAM" id="SSF55469">
    <property type="entry name" value="FMN-dependent nitroreductase-like"/>
    <property type="match status" value="2"/>
</dbReference>
<dbReference type="PANTHER" id="PTHR43673:SF2">
    <property type="entry name" value="NITROREDUCTASE"/>
    <property type="match status" value="1"/>
</dbReference>
<organism evidence="7">
    <name type="scientific">Intestinibacter bartlettii</name>
    <dbReference type="NCBI Taxonomy" id="261299"/>
    <lineage>
        <taxon>Bacteria</taxon>
        <taxon>Bacillati</taxon>
        <taxon>Bacillota</taxon>
        <taxon>Clostridia</taxon>
        <taxon>Peptostreptococcales</taxon>
        <taxon>Peptostreptococcaceae</taxon>
        <taxon>Intestinibacter</taxon>
    </lineage>
</organism>
<evidence type="ECO:0000256" key="5">
    <source>
        <dbReference type="ARBA" id="ARBA00023002"/>
    </source>
</evidence>
<dbReference type="EMBL" id="CACRUE010000022">
    <property type="protein sequence ID" value="VYT94353.1"/>
    <property type="molecule type" value="Genomic_DNA"/>
</dbReference>
<gene>
    <name evidence="7" type="ORF">IBLFYP30_01387</name>
</gene>
<evidence type="ECO:0000256" key="2">
    <source>
        <dbReference type="ARBA" id="ARBA00007118"/>
    </source>
</evidence>
<dbReference type="Gene3D" id="3.40.109.10">
    <property type="entry name" value="NADH Oxidase"/>
    <property type="match status" value="1"/>
</dbReference>
<evidence type="ECO:0000256" key="3">
    <source>
        <dbReference type="ARBA" id="ARBA00022630"/>
    </source>
</evidence>
<protein>
    <submittedName>
        <fullName evidence="7">Nitroreductase family protein</fullName>
    </submittedName>
</protein>
<dbReference type="GO" id="GO:0016491">
    <property type="term" value="F:oxidoreductase activity"/>
    <property type="evidence" value="ECO:0007669"/>
    <property type="project" value="UniProtKB-KW"/>
</dbReference>
<evidence type="ECO:0000256" key="4">
    <source>
        <dbReference type="ARBA" id="ARBA00022643"/>
    </source>
</evidence>
<evidence type="ECO:0000313" key="7">
    <source>
        <dbReference type="EMBL" id="VYT94353.1"/>
    </source>
</evidence>
<feature type="domain" description="Putative nitroreductase TM1586" evidence="6">
    <location>
        <begin position="5"/>
        <end position="232"/>
    </location>
</feature>
<dbReference type="PANTHER" id="PTHR43673">
    <property type="entry name" value="NAD(P)H NITROREDUCTASE YDGI-RELATED"/>
    <property type="match status" value="1"/>
</dbReference>
<keyword evidence="5" id="KW-0560">Oxidoreductase</keyword>
<sequence>MKQSIFQLIKSRQSIRTYSKDPIDSTVLDKIQNYIDEVNNPFNKKINIKIINPDNYHKEKLGTYGVIKNPNYFLVAYCEDKPFCLEALGYTFEKVILYCTSLDLGTVWLGGTFNKGKFAKAVDLPDGYILPVVSPIGYHGSRRSPIGFMIGNNHNKREPFSKLFHKEDFYTPMAKRQAGIYGDALEAVRLAPSSRNCQPWRVVLDDDGLHFYTTKNRDMNKIDMGIALCHLDCVLEEQRVKGRFKILNPEIKTDYEYVISWLPDKYF</sequence>
<comment type="similarity">
    <text evidence="2">Belongs to the nitroreductase family.</text>
</comment>
<proteinExistence type="inferred from homology"/>
<dbReference type="InterPro" id="IPR029478">
    <property type="entry name" value="TM1586_NiRdase"/>
</dbReference>
<dbReference type="RefSeq" id="WP_024037489.1">
    <property type="nucleotide sequence ID" value="NZ_CACRUE010000022.1"/>
</dbReference>
<dbReference type="InterPro" id="IPR000415">
    <property type="entry name" value="Nitroreductase-like"/>
</dbReference>
<name>A0A6N3ATU7_9FIRM</name>
<dbReference type="AlphaFoldDB" id="A0A6N3ATU7"/>
<dbReference type="Pfam" id="PF14512">
    <property type="entry name" value="TM1586_NiRdase"/>
    <property type="match status" value="1"/>
</dbReference>
<reference evidence="7" key="1">
    <citation type="submission" date="2019-11" db="EMBL/GenBank/DDBJ databases">
        <authorList>
            <person name="Feng L."/>
        </authorList>
    </citation>
    <scope>NUCLEOTIDE SEQUENCE</scope>
    <source>
        <strain evidence="7">IbartlettiiLFYP30</strain>
    </source>
</reference>
<evidence type="ECO:0000259" key="6">
    <source>
        <dbReference type="Pfam" id="PF14512"/>
    </source>
</evidence>
<comment type="cofactor">
    <cofactor evidence="1">
        <name>FMN</name>
        <dbReference type="ChEBI" id="CHEBI:58210"/>
    </cofactor>
</comment>
<dbReference type="Gene3D" id="3.40.109.30">
    <property type="entry name" value="putative nitroreductase (tm1586), domain 2"/>
    <property type="match status" value="1"/>
</dbReference>
<keyword evidence="3" id="KW-0285">Flavoprotein</keyword>
<evidence type="ECO:0000256" key="1">
    <source>
        <dbReference type="ARBA" id="ARBA00001917"/>
    </source>
</evidence>
<keyword evidence="4" id="KW-0288">FMN</keyword>
<accession>A0A6N3ATU7</accession>